<keyword evidence="1" id="KW-1185">Reference proteome</keyword>
<dbReference type="AlphaFoldDB" id="A0A6P8AMW1"/>
<evidence type="ECO:0000313" key="2">
    <source>
        <dbReference type="RefSeq" id="XP_030976226.1"/>
    </source>
</evidence>
<sequence length="96" mass="10633">MTILGYKCILCTQIKPVYHFQFRDNRGEVTLFACLGCHSEGSEKDCIAVCPCTSNMSACVRAFDSTNSVWQNMAYLIALRNNKDTGRAGSQDTPNT</sequence>
<dbReference type="KEGG" id="pgri:PgNI_12357"/>
<organism evidence="1 2">
    <name type="scientific">Pyricularia grisea</name>
    <name type="common">Crabgrass-specific blast fungus</name>
    <name type="synonym">Magnaporthe grisea</name>
    <dbReference type="NCBI Taxonomy" id="148305"/>
    <lineage>
        <taxon>Eukaryota</taxon>
        <taxon>Fungi</taxon>
        <taxon>Dikarya</taxon>
        <taxon>Ascomycota</taxon>
        <taxon>Pezizomycotina</taxon>
        <taxon>Sordariomycetes</taxon>
        <taxon>Sordariomycetidae</taxon>
        <taxon>Magnaporthales</taxon>
        <taxon>Pyriculariaceae</taxon>
        <taxon>Pyricularia</taxon>
    </lineage>
</organism>
<protein>
    <submittedName>
        <fullName evidence="2">Uncharacterized protein</fullName>
    </submittedName>
</protein>
<reference evidence="2" key="3">
    <citation type="submission" date="2025-08" db="UniProtKB">
        <authorList>
            <consortium name="RefSeq"/>
        </authorList>
    </citation>
    <scope>IDENTIFICATION</scope>
    <source>
        <strain evidence="2">NI907</strain>
    </source>
</reference>
<reference evidence="2" key="2">
    <citation type="submission" date="2019-10" db="EMBL/GenBank/DDBJ databases">
        <authorList>
            <consortium name="NCBI Genome Project"/>
        </authorList>
    </citation>
    <scope>NUCLEOTIDE SEQUENCE</scope>
    <source>
        <strain evidence="2">NI907</strain>
    </source>
</reference>
<dbReference type="GeneID" id="41967212"/>
<evidence type="ECO:0000313" key="1">
    <source>
        <dbReference type="Proteomes" id="UP000515153"/>
    </source>
</evidence>
<gene>
    <name evidence="2" type="ORF">PgNI_12357</name>
</gene>
<accession>A0A6P8AMW1</accession>
<dbReference type="Proteomes" id="UP000515153">
    <property type="component" value="Unplaced"/>
</dbReference>
<reference evidence="2" key="1">
    <citation type="journal article" date="2019" name="Mol. Biol. Evol.">
        <title>Blast fungal genomes show frequent chromosomal changes, gene gains and losses, and effector gene turnover.</title>
        <authorList>
            <person name="Gomez Luciano L.B."/>
            <person name="Jason Tsai I."/>
            <person name="Chuma I."/>
            <person name="Tosa Y."/>
            <person name="Chen Y.H."/>
            <person name="Li J.Y."/>
            <person name="Li M.Y."/>
            <person name="Jade Lu M.Y."/>
            <person name="Nakayashiki H."/>
            <person name="Li W.H."/>
        </authorList>
    </citation>
    <scope>NUCLEOTIDE SEQUENCE</scope>
    <source>
        <strain evidence="2">NI907</strain>
    </source>
</reference>
<proteinExistence type="predicted"/>
<name>A0A6P8AMW1_PYRGI</name>
<dbReference type="RefSeq" id="XP_030976226.1">
    <property type="nucleotide sequence ID" value="XM_031132307.1"/>
</dbReference>